<dbReference type="FunFam" id="2.60.40.420:FF:000003">
    <property type="entry name" value="Blue copper"/>
    <property type="match status" value="1"/>
</dbReference>
<dbReference type="GO" id="GO:0009055">
    <property type="term" value="F:electron transfer activity"/>
    <property type="evidence" value="ECO:0007669"/>
    <property type="project" value="InterPro"/>
</dbReference>
<evidence type="ECO:0000256" key="2">
    <source>
        <dbReference type="ARBA" id="ARBA00023008"/>
    </source>
</evidence>
<evidence type="ECO:0000259" key="4">
    <source>
        <dbReference type="PROSITE" id="PS51485"/>
    </source>
</evidence>
<dbReference type="PROSITE" id="PS51485">
    <property type="entry name" value="PHYTOCYANIN"/>
    <property type="match status" value="1"/>
</dbReference>
<dbReference type="CDD" id="cd04216">
    <property type="entry name" value="Phytocyanin"/>
    <property type="match status" value="1"/>
</dbReference>
<comment type="caution">
    <text evidence="5">The sequence shown here is derived from an EMBL/GenBank/DDBJ whole genome shotgun (WGS) entry which is preliminary data.</text>
</comment>
<dbReference type="SUPFAM" id="SSF49503">
    <property type="entry name" value="Cupredoxins"/>
    <property type="match status" value="1"/>
</dbReference>
<dbReference type="AlphaFoldDB" id="A0AAP0E517"/>
<dbReference type="InterPro" id="IPR039391">
    <property type="entry name" value="Phytocyanin-like"/>
</dbReference>
<dbReference type="GO" id="GO:0046872">
    <property type="term" value="F:metal ion binding"/>
    <property type="evidence" value="ECO:0007669"/>
    <property type="project" value="UniProtKB-KW"/>
</dbReference>
<dbReference type="PANTHER" id="PTHR33021:SF356">
    <property type="entry name" value="MAVICYANIN"/>
    <property type="match status" value="1"/>
</dbReference>
<name>A0AAP0E517_9MAGN</name>
<evidence type="ECO:0000256" key="1">
    <source>
        <dbReference type="ARBA" id="ARBA00022723"/>
    </source>
</evidence>
<dbReference type="GO" id="GO:0005886">
    <property type="term" value="C:plasma membrane"/>
    <property type="evidence" value="ECO:0007669"/>
    <property type="project" value="TreeGrafter"/>
</dbReference>
<gene>
    <name evidence="5" type="ORF">Syun_029165</name>
</gene>
<evidence type="ECO:0000313" key="6">
    <source>
        <dbReference type="Proteomes" id="UP001420932"/>
    </source>
</evidence>
<keyword evidence="1" id="KW-0479">Metal-binding</keyword>
<dbReference type="InterPro" id="IPR033138">
    <property type="entry name" value="Cu_oxidase_CS"/>
</dbReference>
<accession>A0AAP0E517</accession>
<keyword evidence="2" id="KW-0186">Copper</keyword>
<reference evidence="5 6" key="1">
    <citation type="submission" date="2024-01" db="EMBL/GenBank/DDBJ databases">
        <title>Genome assemblies of Stephania.</title>
        <authorList>
            <person name="Yang L."/>
        </authorList>
    </citation>
    <scope>NUCLEOTIDE SEQUENCE [LARGE SCALE GENOMIC DNA]</scope>
    <source>
        <strain evidence="5">YNDBR</strain>
        <tissue evidence="5">Leaf</tissue>
    </source>
</reference>
<dbReference type="EMBL" id="JBBNAF010000013">
    <property type="protein sequence ID" value="KAK9086771.1"/>
    <property type="molecule type" value="Genomic_DNA"/>
</dbReference>
<dbReference type="InterPro" id="IPR028871">
    <property type="entry name" value="BlueCu_1_BS"/>
</dbReference>
<dbReference type="Proteomes" id="UP001420932">
    <property type="component" value="Unassembled WGS sequence"/>
</dbReference>
<organism evidence="5 6">
    <name type="scientific">Stephania yunnanensis</name>
    <dbReference type="NCBI Taxonomy" id="152371"/>
    <lineage>
        <taxon>Eukaryota</taxon>
        <taxon>Viridiplantae</taxon>
        <taxon>Streptophyta</taxon>
        <taxon>Embryophyta</taxon>
        <taxon>Tracheophyta</taxon>
        <taxon>Spermatophyta</taxon>
        <taxon>Magnoliopsida</taxon>
        <taxon>Ranunculales</taxon>
        <taxon>Menispermaceae</taxon>
        <taxon>Menispermoideae</taxon>
        <taxon>Cissampelideae</taxon>
        <taxon>Stephania</taxon>
    </lineage>
</organism>
<dbReference type="Pfam" id="PF02298">
    <property type="entry name" value="Cu_bind_like"/>
    <property type="match status" value="1"/>
</dbReference>
<dbReference type="PANTHER" id="PTHR33021">
    <property type="entry name" value="BLUE COPPER PROTEIN"/>
    <property type="match status" value="1"/>
</dbReference>
<feature type="domain" description="Phytocyanin" evidence="4">
    <location>
        <begin position="14"/>
        <end position="113"/>
    </location>
</feature>
<dbReference type="InterPro" id="IPR008972">
    <property type="entry name" value="Cupredoxin"/>
</dbReference>
<dbReference type="PROSITE" id="PS00196">
    <property type="entry name" value="COPPER_BLUE"/>
    <property type="match status" value="1"/>
</dbReference>
<evidence type="ECO:0000256" key="3">
    <source>
        <dbReference type="ARBA" id="ARBA00023180"/>
    </source>
</evidence>
<dbReference type="Gene3D" id="2.60.40.420">
    <property type="entry name" value="Cupredoxins - blue copper proteins"/>
    <property type="match status" value="1"/>
</dbReference>
<dbReference type="PROSITE" id="PS00079">
    <property type="entry name" value="MULTICOPPER_OXIDASE1"/>
    <property type="match status" value="1"/>
</dbReference>
<proteinExistence type="predicted"/>
<evidence type="ECO:0000313" key="5">
    <source>
        <dbReference type="EMBL" id="KAK9086771.1"/>
    </source>
</evidence>
<sequence>MAENQSTLRLTMAAVYTVGDGQWTLQGPDYQKWADSKSFKVGDSVVFKYNTSFHNVLQVKKHALESCNKTAPLGTFTSGADTIALNATGHFYFFCGIGAHCEAGMKVIMGDESCAFAASTSGEGEAYPNFTYAFKSNVPLNSIVEALT</sequence>
<dbReference type="InterPro" id="IPR003245">
    <property type="entry name" value="Phytocyanin_dom"/>
</dbReference>
<keyword evidence="6" id="KW-1185">Reference proteome</keyword>
<keyword evidence="3" id="KW-0325">Glycoprotein</keyword>
<protein>
    <recommendedName>
        <fullName evidence="4">Phytocyanin domain-containing protein</fullName>
    </recommendedName>
</protein>